<evidence type="ECO:0000313" key="1">
    <source>
        <dbReference type="EMBL" id="PKI73044.1"/>
    </source>
</evidence>
<keyword evidence="2" id="KW-1185">Reference proteome</keyword>
<protein>
    <submittedName>
        <fullName evidence="1">Uncharacterized protein</fullName>
    </submittedName>
</protein>
<dbReference type="Proteomes" id="UP000233551">
    <property type="component" value="Unassembled WGS sequence"/>
</dbReference>
<organism evidence="1 2">
    <name type="scientific">Punica granatum</name>
    <name type="common">Pomegranate</name>
    <dbReference type="NCBI Taxonomy" id="22663"/>
    <lineage>
        <taxon>Eukaryota</taxon>
        <taxon>Viridiplantae</taxon>
        <taxon>Streptophyta</taxon>
        <taxon>Embryophyta</taxon>
        <taxon>Tracheophyta</taxon>
        <taxon>Spermatophyta</taxon>
        <taxon>Magnoliopsida</taxon>
        <taxon>eudicotyledons</taxon>
        <taxon>Gunneridae</taxon>
        <taxon>Pentapetalae</taxon>
        <taxon>rosids</taxon>
        <taxon>malvids</taxon>
        <taxon>Myrtales</taxon>
        <taxon>Lythraceae</taxon>
        <taxon>Punica</taxon>
    </lineage>
</organism>
<dbReference type="AlphaFoldDB" id="A0A2I0KX50"/>
<reference evidence="1 2" key="1">
    <citation type="submission" date="2017-11" db="EMBL/GenBank/DDBJ databases">
        <title>De-novo sequencing of pomegranate (Punica granatum L.) genome.</title>
        <authorList>
            <person name="Akparov Z."/>
            <person name="Amiraslanov A."/>
            <person name="Hajiyeva S."/>
            <person name="Abbasov M."/>
            <person name="Kaur K."/>
            <person name="Hamwieh A."/>
            <person name="Solovyev V."/>
            <person name="Salamov A."/>
            <person name="Braich B."/>
            <person name="Kosarev P."/>
            <person name="Mahmoud A."/>
            <person name="Hajiyev E."/>
            <person name="Babayeva S."/>
            <person name="Izzatullayeva V."/>
            <person name="Mammadov A."/>
            <person name="Mammadov A."/>
            <person name="Sharifova S."/>
            <person name="Ojaghi J."/>
            <person name="Eynullazada K."/>
            <person name="Bayramov B."/>
            <person name="Abdulazimova A."/>
            <person name="Shahmuradov I."/>
        </authorList>
    </citation>
    <scope>NUCLEOTIDE SEQUENCE [LARGE SCALE GENOMIC DNA]</scope>
    <source>
        <strain evidence="2">cv. AG2017</strain>
        <tissue evidence="1">Leaf</tissue>
    </source>
</reference>
<sequence length="105" mass="11355">MFNRSISLSRLSIAVIGERLVDGAIIEELLVAYDVADKLNVLEIYVRKAVSKHASKANGIEPEPTKYVPSRVAKLYKPECGLSSGPVCALLDRAAWECPPSLGDA</sequence>
<evidence type="ECO:0000313" key="2">
    <source>
        <dbReference type="Proteomes" id="UP000233551"/>
    </source>
</evidence>
<accession>A0A2I0KX50</accession>
<gene>
    <name evidence="1" type="ORF">CRG98_006539</name>
</gene>
<dbReference type="EMBL" id="PGOL01000298">
    <property type="protein sequence ID" value="PKI73044.1"/>
    <property type="molecule type" value="Genomic_DNA"/>
</dbReference>
<name>A0A2I0KX50_PUNGR</name>
<comment type="caution">
    <text evidence="1">The sequence shown here is derived from an EMBL/GenBank/DDBJ whole genome shotgun (WGS) entry which is preliminary data.</text>
</comment>
<proteinExistence type="predicted"/>